<gene>
    <name evidence="8" type="ORF">E2I14_00345</name>
</gene>
<feature type="transmembrane region" description="Helical" evidence="5">
    <location>
        <begin position="298"/>
        <end position="317"/>
    </location>
</feature>
<feature type="transmembrane region" description="Helical" evidence="5">
    <location>
        <begin position="172"/>
        <end position="189"/>
    </location>
</feature>
<keyword evidence="2 5" id="KW-0812">Transmembrane</keyword>
<feature type="transmembrane region" description="Helical" evidence="5">
    <location>
        <begin position="247"/>
        <end position="269"/>
    </location>
</feature>
<evidence type="ECO:0000256" key="2">
    <source>
        <dbReference type="ARBA" id="ARBA00022692"/>
    </source>
</evidence>
<dbReference type="EMBL" id="SMYL01000001">
    <property type="protein sequence ID" value="TDK68044.1"/>
    <property type="molecule type" value="Genomic_DNA"/>
</dbReference>
<feature type="transmembrane region" description="Helical" evidence="5">
    <location>
        <begin position="120"/>
        <end position="141"/>
    </location>
</feature>
<feature type="transmembrane region" description="Helical" evidence="5">
    <location>
        <begin position="366"/>
        <end position="397"/>
    </location>
</feature>
<dbReference type="OrthoDB" id="4448at2"/>
<evidence type="ECO:0000313" key="9">
    <source>
        <dbReference type="Proteomes" id="UP000294829"/>
    </source>
</evidence>
<name>A0A4R5W6L5_9BURK</name>
<dbReference type="GO" id="GO:0016020">
    <property type="term" value="C:membrane"/>
    <property type="evidence" value="ECO:0007669"/>
    <property type="project" value="UniProtKB-SubCell"/>
</dbReference>
<dbReference type="AlphaFoldDB" id="A0A4R5W6L5"/>
<dbReference type="Proteomes" id="UP000294829">
    <property type="component" value="Unassembled WGS sequence"/>
</dbReference>
<organism evidence="8 9">
    <name type="scientific">Sapientia aquatica</name>
    <dbReference type="NCBI Taxonomy" id="1549640"/>
    <lineage>
        <taxon>Bacteria</taxon>
        <taxon>Pseudomonadati</taxon>
        <taxon>Pseudomonadota</taxon>
        <taxon>Betaproteobacteria</taxon>
        <taxon>Burkholderiales</taxon>
        <taxon>Oxalobacteraceae</taxon>
        <taxon>Sapientia</taxon>
    </lineage>
</organism>
<dbReference type="PANTHER" id="PTHR37422">
    <property type="entry name" value="TEICHURONIC ACID BIOSYNTHESIS PROTEIN TUAE"/>
    <property type="match status" value="1"/>
</dbReference>
<dbReference type="PANTHER" id="PTHR37422:SF13">
    <property type="entry name" value="LIPOPOLYSACCHARIDE BIOSYNTHESIS PROTEIN PA4999-RELATED"/>
    <property type="match status" value="1"/>
</dbReference>
<dbReference type="InterPro" id="IPR007016">
    <property type="entry name" value="O-antigen_ligase-rel_domated"/>
</dbReference>
<evidence type="ECO:0000256" key="3">
    <source>
        <dbReference type="ARBA" id="ARBA00022989"/>
    </source>
</evidence>
<feature type="transmembrane region" description="Helical" evidence="5">
    <location>
        <begin position="201"/>
        <end position="227"/>
    </location>
</feature>
<reference evidence="8 9" key="1">
    <citation type="submission" date="2019-03" db="EMBL/GenBank/DDBJ databases">
        <title>Sapientia aquatica gen. nov., sp. nov., isolated from a crater lake.</title>
        <authorList>
            <person name="Felfoldi T."/>
            <person name="Szabo A."/>
            <person name="Toth E."/>
            <person name="Schumann P."/>
            <person name="Keki Z."/>
            <person name="Marialigeti K."/>
            <person name="Mathe I."/>
        </authorList>
    </citation>
    <scope>NUCLEOTIDE SEQUENCE [LARGE SCALE GENOMIC DNA]</scope>
    <source>
        <strain evidence="8 9">SA-152</strain>
    </source>
</reference>
<feature type="domain" description="Virulence factor membrane-bound polymerase C-terminal" evidence="7">
    <location>
        <begin position="371"/>
        <end position="552"/>
    </location>
</feature>
<feature type="transmembrane region" description="Helical" evidence="5">
    <location>
        <begin position="91"/>
        <end position="113"/>
    </location>
</feature>
<dbReference type="Pfam" id="PF11846">
    <property type="entry name" value="Wzy_C_2"/>
    <property type="match status" value="1"/>
</dbReference>
<evidence type="ECO:0000256" key="5">
    <source>
        <dbReference type="SAM" id="Phobius"/>
    </source>
</evidence>
<protein>
    <submittedName>
        <fullName evidence="8">Uncharacterized protein</fullName>
    </submittedName>
</protein>
<evidence type="ECO:0000256" key="1">
    <source>
        <dbReference type="ARBA" id="ARBA00004141"/>
    </source>
</evidence>
<proteinExistence type="predicted"/>
<comment type="caution">
    <text evidence="8">The sequence shown here is derived from an EMBL/GenBank/DDBJ whole genome shotgun (WGS) entry which is preliminary data.</text>
</comment>
<feature type="transmembrane region" description="Helical" evidence="5">
    <location>
        <begin position="337"/>
        <end position="354"/>
    </location>
</feature>
<evidence type="ECO:0000259" key="6">
    <source>
        <dbReference type="Pfam" id="PF04932"/>
    </source>
</evidence>
<dbReference type="Pfam" id="PF04932">
    <property type="entry name" value="Wzy_C"/>
    <property type="match status" value="1"/>
</dbReference>
<feature type="transmembrane region" description="Helical" evidence="5">
    <location>
        <begin position="34"/>
        <end position="53"/>
    </location>
</feature>
<evidence type="ECO:0000256" key="4">
    <source>
        <dbReference type="ARBA" id="ARBA00023136"/>
    </source>
</evidence>
<evidence type="ECO:0000259" key="7">
    <source>
        <dbReference type="Pfam" id="PF11846"/>
    </source>
</evidence>
<dbReference type="InterPro" id="IPR021797">
    <property type="entry name" value="Wzy_C_2"/>
</dbReference>
<comment type="subcellular location">
    <subcellularLocation>
        <location evidence="1">Membrane</location>
        <topology evidence="1">Multi-pass membrane protein</topology>
    </subcellularLocation>
</comment>
<feature type="transmembrane region" description="Helical" evidence="5">
    <location>
        <begin position="65"/>
        <end position="85"/>
    </location>
</feature>
<keyword evidence="3 5" id="KW-1133">Transmembrane helix</keyword>
<keyword evidence="9" id="KW-1185">Reference proteome</keyword>
<dbReference type="RefSeq" id="WP_133324321.1">
    <property type="nucleotide sequence ID" value="NZ_SMYL01000001.1"/>
</dbReference>
<dbReference type="InterPro" id="IPR051533">
    <property type="entry name" value="WaaL-like"/>
</dbReference>
<evidence type="ECO:0000313" key="8">
    <source>
        <dbReference type="EMBL" id="TDK68044.1"/>
    </source>
</evidence>
<feature type="domain" description="O-antigen ligase-related" evidence="6">
    <location>
        <begin position="203"/>
        <end position="346"/>
    </location>
</feature>
<accession>A0A4R5W6L5</accession>
<sequence length="573" mass="63900">MLNNKQLNIVVGLFAFILFCSFIHPFHIHPYRNFYHDVGAGLALFVGIGAFCNVSRIELSVPSSVLLPIGLAVIVGLQVINGFLILPMDGFFPIVEFLCFGMAMIFGATIAANSDGLRKLCLGFSWLFVLTGLVSLVFQHLQLSTADLMPFVMPIKRVISIRPYGNFGQPNILALIDCFALASVWWLYTNGELRKWPAIGITVGILWGIALTQSRVAWVILPLFVLISCFQPQVGNVSVHRKVLLGLLLLFALMVLATPSFFSLCGSVVESVNERAAHTSVRLTLWQQAWKMSQMHPWFGIGWLQFSANQVMLASLFPPTEVADYAHNIVLNFVAELGWPATIIILVSSAYWFYVSCIKHWNDIQICYIGLILIAIVVHSMVEFPLWNAFILIPFGVMVGAVHGKQLGIATLSLARAWMGIVAFGAVVAIVVACWDYQRVTDGFQSAYRQQVLHQADDGGTNKPEWTLFPQFFDYFRINKIAIYSGMPASDIEFLEKMSLNFGFPPVLERLALAYALNQRPAEAVQVLISSQRLNINYYPNTYALWGSYAKQNPALFGQIFVSLPLPEKSKQP</sequence>
<feature type="transmembrane region" description="Helical" evidence="5">
    <location>
        <begin position="417"/>
        <end position="435"/>
    </location>
</feature>
<feature type="transmembrane region" description="Helical" evidence="5">
    <location>
        <begin position="7"/>
        <end position="28"/>
    </location>
</feature>
<keyword evidence="4 5" id="KW-0472">Membrane</keyword>